<dbReference type="EMBL" id="BTSX01000005">
    <property type="protein sequence ID" value="GMT02155.1"/>
    <property type="molecule type" value="Genomic_DNA"/>
</dbReference>
<dbReference type="Proteomes" id="UP001432027">
    <property type="component" value="Unassembled WGS sequence"/>
</dbReference>
<gene>
    <name evidence="1" type="ORF">PENTCL1PPCAC_24328</name>
    <name evidence="2" type="ORF">PENTCL1PPCAC_24329</name>
</gene>
<sequence>MNVSSAATDFTRSNSYGKTADCMLSTHASLRPVCCCKDRPRPITKRASTKIQKTMLASLKTNSARPVASMIPPH</sequence>
<comment type="caution">
    <text evidence="1">The sequence shown here is derived from an EMBL/GenBank/DDBJ whole genome shotgun (WGS) entry which is preliminary data.</text>
</comment>
<dbReference type="AlphaFoldDB" id="A0AAV5U7Q2"/>
<accession>A0AAV5U7Q2</accession>
<evidence type="ECO:0000313" key="2">
    <source>
        <dbReference type="EMBL" id="GMT02155.1"/>
    </source>
</evidence>
<reference evidence="1" key="1">
    <citation type="submission" date="2023-10" db="EMBL/GenBank/DDBJ databases">
        <title>Genome assembly of Pristionchus species.</title>
        <authorList>
            <person name="Yoshida K."/>
            <person name="Sommer R.J."/>
        </authorList>
    </citation>
    <scope>NUCLEOTIDE SEQUENCE</scope>
    <source>
        <strain evidence="1">RS0144</strain>
    </source>
</reference>
<keyword evidence="3" id="KW-1185">Reference proteome</keyword>
<organism evidence="1 3">
    <name type="scientific">Pristionchus entomophagus</name>
    <dbReference type="NCBI Taxonomy" id="358040"/>
    <lineage>
        <taxon>Eukaryota</taxon>
        <taxon>Metazoa</taxon>
        <taxon>Ecdysozoa</taxon>
        <taxon>Nematoda</taxon>
        <taxon>Chromadorea</taxon>
        <taxon>Rhabditida</taxon>
        <taxon>Rhabditina</taxon>
        <taxon>Diplogasteromorpha</taxon>
        <taxon>Diplogasteroidea</taxon>
        <taxon>Neodiplogasteridae</taxon>
        <taxon>Pristionchus</taxon>
    </lineage>
</organism>
<evidence type="ECO:0000313" key="3">
    <source>
        <dbReference type="Proteomes" id="UP001432027"/>
    </source>
</evidence>
<protein>
    <submittedName>
        <fullName evidence="1">Uncharacterized protein</fullName>
    </submittedName>
</protein>
<proteinExistence type="predicted"/>
<name>A0AAV5U7Q2_9BILA</name>
<evidence type="ECO:0000313" key="1">
    <source>
        <dbReference type="EMBL" id="GMT02154.1"/>
    </source>
</evidence>
<dbReference type="EMBL" id="BTSX01000005">
    <property type="protein sequence ID" value="GMT02154.1"/>
    <property type="molecule type" value="Genomic_DNA"/>
</dbReference>